<name>A0AAE0S5Y9_9BIVA</name>
<keyword evidence="1" id="KW-1133">Transmembrane helix</keyword>
<reference evidence="2" key="3">
    <citation type="submission" date="2023-05" db="EMBL/GenBank/DDBJ databases">
        <authorList>
            <person name="Smith C.H."/>
        </authorList>
    </citation>
    <scope>NUCLEOTIDE SEQUENCE</scope>
    <source>
        <strain evidence="2">CHS0354</strain>
        <tissue evidence="2">Mantle</tissue>
    </source>
</reference>
<reference evidence="2" key="1">
    <citation type="journal article" date="2021" name="Genome Biol. Evol.">
        <title>A High-Quality Reference Genome for a Parasitic Bivalve with Doubly Uniparental Inheritance (Bivalvia: Unionida).</title>
        <authorList>
            <person name="Smith C.H."/>
        </authorList>
    </citation>
    <scope>NUCLEOTIDE SEQUENCE</scope>
    <source>
        <strain evidence="2">CHS0354</strain>
    </source>
</reference>
<proteinExistence type="predicted"/>
<evidence type="ECO:0000313" key="3">
    <source>
        <dbReference type="Proteomes" id="UP001195483"/>
    </source>
</evidence>
<accession>A0AAE0S5Y9</accession>
<dbReference type="Proteomes" id="UP001195483">
    <property type="component" value="Unassembled WGS sequence"/>
</dbReference>
<evidence type="ECO:0000256" key="1">
    <source>
        <dbReference type="SAM" id="Phobius"/>
    </source>
</evidence>
<dbReference type="AlphaFoldDB" id="A0AAE0S5Y9"/>
<protein>
    <submittedName>
        <fullName evidence="2">Uncharacterized protein</fullName>
    </submittedName>
</protein>
<keyword evidence="1" id="KW-0812">Transmembrane</keyword>
<feature type="transmembrane region" description="Helical" evidence="1">
    <location>
        <begin position="304"/>
        <end position="325"/>
    </location>
</feature>
<gene>
    <name evidence="2" type="ORF">CHS0354_004556</name>
</gene>
<organism evidence="2 3">
    <name type="scientific">Potamilus streckersoni</name>
    <dbReference type="NCBI Taxonomy" id="2493646"/>
    <lineage>
        <taxon>Eukaryota</taxon>
        <taxon>Metazoa</taxon>
        <taxon>Spiralia</taxon>
        <taxon>Lophotrochozoa</taxon>
        <taxon>Mollusca</taxon>
        <taxon>Bivalvia</taxon>
        <taxon>Autobranchia</taxon>
        <taxon>Heteroconchia</taxon>
        <taxon>Palaeoheterodonta</taxon>
        <taxon>Unionida</taxon>
        <taxon>Unionoidea</taxon>
        <taxon>Unionidae</taxon>
        <taxon>Ambleminae</taxon>
        <taxon>Lampsilini</taxon>
        <taxon>Potamilus</taxon>
    </lineage>
</organism>
<comment type="caution">
    <text evidence="2">The sequence shown here is derived from an EMBL/GenBank/DDBJ whole genome shotgun (WGS) entry which is preliminary data.</text>
</comment>
<sequence>MVCIFDAVKLCPDLATNLNSIPAMVNMDMNSLDSMCSAMIDFSAQEVCLTNALNSSRFMACIISNRDTSKEDVCEANRVNTICTVQILQEDCPSVVAAYKYSLKFSKDSSCPEVVFPDADGEMDGQCSKVDTNRYTQCGTSVLMGLSQLPRSTEGNMGMESLVGGLEYICGSAKTDLTCFLEGYEKCPSIKTNSDKTGLTTTFQPKPLKDLVMTGCKNINELGKHSQCMHEQFKSTQFNNCVNNASKTYPEPKSPSEPMSCNLYNAMKTCLHDNVGENCDHGVADYLVKWSSIIFKTNEDCSTAGAPMTISSIFLMLALFATVFLL</sequence>
<keyword evidence="1" id="KW-0472">Membrane</keyword>
<evidence type="ECO:0000313" key="2">
    <source>
        <dbReference type="EMBL" id="KAK3585638.1"/>
    </source>
</evidence>
<dbReference type="EMBL" id="JAEAOA010000333">
    <property type="protein sequence ID" value="KAK3585638.1"/>
    <property type="molecule type" value="Genomic_DNA"/>
</dbReference>
<keyword evidence="3" id="KW-1185">Reference proteome</keyword>
<reference evidence="2" key="2">
    <citation type="journal article" date="2021" name="Genome Biol. Evol.">
        <title>Developing a high-quality reference genome for a parasitic bivalve with doubly uniparental inheritance (Bivalvia: Unionida).</title>
        <authorList>
            <person name="Smith C.H."/>
        </authorList>
    </citation>
    <scope>NUCLEOTIDE SEQUENCE</scope>
    <source>
        <strain evidence="2">CHS0354</strain>
        <tissue evidence="2">Mantle</tissue>
    </source>
</reference>